<dbReference type="GO" id="GO:0004175">
    <property type="term" value="F:endopeptidase activity"/>
    <property type="evidence" value="ECO:0007669"/>
    <property type="project" value="UniProtKB-ARBA"/>
</dbReference>
<dbReference type="GeneID" id="75075749"/>
<feature type="domain" description="CAAX prenyl protease 2/Lysostaphin resistance protein A-like" evidence="1">
    <location>
        <begin position="141"/>
        <end position="227"/>
    </location>
</feature>
<dbReference type="GO" id="GO:0006508">
    <property type="term" value="P:proteolysis"/>
    <property type="evidence" value="ECO:0007669"/>
    <property type="project" value="UniProtKB-KW"/>
</dbReference>
<keyword evidence="2" id="KW-0378">Hydrolase</keyword>
<evidence type="ECO:0000313" key="3">
    <source>
        <dbReference type="Proteomes" id="UP000031184"/>
    </source>
</evidence>
<protein>
    <submittedName>
        <fullName evidence="2">CAAX amino terminal protease</fullName>
    </submittedName>
</protein>
<dbReference type="PATRIC" id="fig|1226633.4.peg.782"/>
<reference evidence="2 3" key="1">
    <citation type="submission" date="2013-08" db="EMBL/GenBank/DDBJ databases">
        <title>An opportunistic ruminal bacterium that causes liver abscesses in cattle.</title>
        <authorList>
            <person name="Benahmed F.H."/>
            <person name="Rasmussen M."/>
            <person name="Harbottle H."/>
            <person name="Soppet D."/>
            <person name="Nagaraja T.G."/>
            <person name="Davidson M."/>
        </authorList>
    </citation>
    <scope>NUCLEOTIDE SEQUENCE [LARGE SCALE GENOMIC DNA]</scope>
    <source>
        <strain evidence="2 3">B35</strain>
    </source>
</reference>
<sequence>MEEFVNHRKIGISKSILLCLGVLFLYDFIDSFVWGYAEAAMSEEAFERTSYYFFDSIICAVLCFLFFFLYLGLRWGFKQSKTKSYHPFWILSQSIIITLGISGLTNLWLDFSYSKLSHIPFVASSIKSYDATWEGIEKEPYLYVLLAVVVLGPIVEEFMFRGIIFRLLEEQNVYLALILSSLFFGLWHMEFIQSVYTVFLGFATVIVYFRTQSIVYPMLIHILYNFLSTLPPAWDNTMFYHWLNKIELFMILPCFLLLFFMIKSNKKRVFLY</sequence>
<dbReference type="InterPro" id="IPR052710">
    <property type="entry name" value="CAAX_protease"/>
</dbReference>
<accession>A0A017H8V1</accession>
<dbReference type="OrthoDB" id="9782250at2"/>
<dbReference type="PANTHER" id="PTHR36435:SF1">
    <property type="entry name" value="CAAX AMINO TERMINAL PROTEASE FAMILY PROTEIN"/>
    <property type="match status" value="1"/>
</dbReference>
<dbReference type="RefSeq" id="WP_005961070.1">
    <property type="nucleotide sequence ID" value="NZ_AOJP01000001.1"/>
</dbReference>
<dbReference type="Proteomes" id="UP000031184">
    <property type="component" value="Unassembled WGS sequence"/>
</dbReference>
<keyword evidence="2" id="KW-0645">Protease</keyword>
<comment type="caution">
    <text evidence="2">The sequence shown here is derived from an EMBL/GenBank/DDBJ whole genome shotgun (WGS) entry which is preliminary data.</text>
</comment>
<dbReference type="PANTHER" id="PTHR36435">
    <property type="entry name" value="SLR1288 PROTEIN"/>
    <property type="match status" value="1"/>
</dbReference>
<dbReference type="GO" id="GO:0080120">
    <property type="term" value="P:CAAX-box protein maturation"/>
    <property type="evidence" value="ECO:0007669"/>
    <property type="project" value="UniProtKB-ARBA"/>
</dbReference>
<name>A0A017H8V1_9FUSO</name>
<dbReference type="EMBL" id="AUZI01000012">
    <property type="protein sequence ID" value="KID49301.1"/>
    <property type="molecule type" value="Genomic_DNA"/>
</dbReference>
<dbReference type="InterPro" id="IPR003675">
    <property type="entry name" value="Rce1/LyrA-like_dom"/>
</dbReference>
<organism evidence="2 3">
    <name type="scientific">Fusobacterium necrophorum subsp. funduliforme B35</name>
    <dbReference type="NCBI Taxonomy" id="1226633"/>
    <lineage>
        <taxon>Bacteria</taxon>
        <taxon>Fusobacteriati</taxon>
        <taxon>Fusobacteriota</taxon>
        <taxon>Fusobacteriia</taxon>
        <taxon>Fusobacteriales</taxon>
        <taxon>Fusobacteriaceae</taxon>
        <taxon>Fusobacterium</taxon>
    </lineage>
</organism>
<dbReference type="Pfam" id="PF02517">
    <property type="entry name" value="Rce1-like"/>
    <property type="match status" value="1"/>
</dbReference>
<evidence type="ECO:0000313" key="2">
    <source>
        <dbReference type="EMBL" id="KID49301.1"/>
    </source>
</evidence>
<gene>
    <name evidence="2" type="ORF">C095_03900</name>
</gene>
<proteinExistence type="predicted"/>
<dbReference type="AlphaFoldDB" id="A0A017H8V1"/>
<evidence type="ECO:0000259" key="1">
    <source>
        <dbReference type="Pfam" id="PF02517"/>
    </source>
</evidence>